<keyword evidence="3" id="KW-1185">Reference proteome</keyword>
<dbReference type="AlphaFoldDB" id="D8JRR7"/>
<dbReference type="GO" id="GO:0044877">
    <property type="term" value="F:protein-containing complex binding"/>
    <property type="evidence" value="ECO:0007669"/>
    <property type="project" value="TreeGrafter"/>
</dbReference>
<dbReference type="OrthoDB" id="9776313at2"/>
<accession>D8JRR7</accession>
<dbReference type="InterPro" id="IPR036291">
    <property type="entry name" value="NAD(P)-bd_dom_sf"/>
</dbReference>
<dbReference type="InterPro" id="IPR001509">
    <property type="entry name" value="Epimerase_deHydtase"/>
</dbReference>
<evidence type="ECO:0000313" key="3">
    <source>
        <dbReference type="Proteomes" id="UP000002033"/>
    </source>
</evidence>
<dbReference type="HOGENOM" id="CLU_007383_6_5_5"/>
<dbReference type="KEGG" id="hdn:Hden_2338"/>
<dbReference type="FunFam" id="3.40.50.720:FF:000702">
    <property type="entry name" value="NADH dehydrogenase (Ubiquinone)"/>
    <property type="match status" value="1"/>
</dbReference>
<dbReference type="Pfam" id="PF01370">
    <property type="entry name" value="Epimerase"/>
    <property type="match status" value="1"/>
</dbReference>
<gene>
    <name evidence="2" type="ordered locus">Hden_2338</name>
</gene>
<evidence type="ECO:0000313" key="2">
    <source>
        <dbReference type="EMBL" id="ADJ24135.1"/>
    </source>
</evidence>
<dbReference type="EMBL" id="CP002083">
    <property type="protein sequence ID" value="ADJ24135.1"/>
    <property type="molecule type" value="Genomic_DNA"/>
</dbReference>
<reference evidence="3" key="1">
    <citation type="journal article" date="2011" name="J. Bacteriol.">
        <title>Genome sequences of eight morphologically diverse alphaproteobacteria.</title>
        <authorList>
            <consortium name="US DOE Joint Genome Institute"/>
            <person name="Brown P.J."/>
            <person name="Kysela D.T."/>
            <person name="Buechlein A."/>
            <person name="Hemmerich C."/>
            <person name="Brun Y.V."/>
        </authorList>
    </citation>
    <scope>NUCLEOTIDE SEQUENCE [LARGE SCALE GENOMIC DNA]</scope>
    <source>
        <strain evidence="3">ATCC 51888 / DSM 1869 / NCIB 11706 / TK 0415</strain>
    </source>
</reference>
<organism evidence="2 3">
    <name type="scientific">Hyphomicrobium denitrificans (strain ATCC 51888 / DSM 1869 / NCIMB 11706 / TK 0415)</name>
    <dbReference type="NCBI Taxonomy" id="582899"/>
    <lineage>
        <taxon>Bacteria</taxon>
        <taxon>Pseudomonadati</taxon>
        <taxon>Pseudomonadota</taxon>
        <taxon>Alphaproteobacteria</taxon>
        <taxon>Hyphomicrobiales</taxon>
        <taxon>Hyphomicrobiaceae</taxon>
        <taxon>Hyphomicrobium</taxon>
    </lineage>
</organism>
<dbReference type="STRING" id="582899.Hden_2338"/>
<dbReference type="Gene3D" id="3.40.50.720">
    <property type="entry name" value="NAD(P)-binding Rossmann-like Domain"/>
    <property type="match status" value="1"/>
</dbReference>
<dbReference type="SUPFAM" id="SSF51735">
    <property type="entry name" value="NAD(P)-binding Rossmann-fold domains"/>
    <property type="match status" value="1"/>
</dbReference>
<proteinExistence type="predicted"/>
<protein>
    <submittedName>
        <fullName evidence="2">NAD-dependent epimerase/dehydratase</fullName>
    </submittedName>
</protein>
<feature type="domain" description="NAD-dependent epimerase/dehydratase" evidence="1">
    <location>
        <begin position="9"/>
        <end position="217"/>
    </location>
</feature>
<sequence>MAETGKLATVFGGSGFVGRQIVWSLARRDYRVRAAVRRPDLAGYLQPMGVVGQVFGVQANLRFADSVMRAVEGAETVVNSVGILAPTGAQTFQDVHVEGARRIAKAAREAGAQRLVHISAIGANKNSNSKYAVSKAEGEAAVLAEFPSAIILRPSIVFGPEDQFFNRFAALARVSPVLPLVGGGRTKFQPVFSGDVGEAVANAVTGSGKAGEVYELGGPQVVTFREILESTVQYAGRRRVLLPVPFWMMKLQALLTWPLPNAVRPVTVDQLRLLKLDNVVSDAAKREDRTIAALGVPQPASIEAIVPQYLERFNPKGQYASYRV</sequence>
<dbReference type="PANTHER" id="PTHR12126">
    <property type="entry name" value="NADH-UBIQUINONE OXIDOREDUCTASE 39 KDA SUBUNIT-RELATED"/>
    <property type="match status" value="1"/>
</dbReference>
<evidence type="ECO:0000259" key="1">
    <source>
        <dbReference type="Pfam" id="PF01370"/>
    </source>
</evidence>
<dbReference type="eggNOG" id="COG0702">
    <property type="taxonomic scope" value="Bacteria"/>
</dbReference>
<dbReference type="CDD" id="cd05271">
    <property type="entry name" value="NDUFA9_like_SDR_a"/>
    <property type="match status" value="1"/>
</dbReference>
<dbReference type="Proteomes" id="UP000002033">
    <property type="component" value="Chromosome"/>
</dbReference>
<name>D8JRR7_HYPDA</name>
<dbReference type="RefSeq" id="WP_013216294.1">
    <property type="nucleotide sequence ID" value="NC_014313.1"/>
</dbReference>
<dbReference type="PANTHER" id="PTHR12126:SF11">
    <property type="entry name" value="NADH DEHYDROGENASE [UBIQUINONE] 1 ALPHA SUBCOMPLEX SUBUNIT 9, MITOCHONDRIAL"/>
    <property type="match status" value="1"/>
</dbReference>
<dbReference type="InterPro" id="IPR051207">
    <property type="entry name" value="ComplexI_NDUFA9_subunit"/>
</dbReference>